<keyword evidence="1" id="KW-0175">Coiled coil</keyword>
<keyword evidence="3" id="KW-1185">Reference proteome</keyword>
<evidence type="ECO:0000313" key="2">
    <source>
        <dbReference type="EMBL" id="KAJ3223615.1"/>
    </source>
</evidence>
<comment type="caution">
    <text evidence="2">The sequence shown here is derived from an EMBL/GenBank/DDBJ whole genome shotgun (WGS) entry which is preliminary data.</text>
</comment>
<feature type="coiled-coil region" evidence="1">
    <location>
        <begin position="256"/>
        <end position="283"/>
    </location>
</feature>
<evidence type="ECO:0000313" key="3">
    <source>
        <dbReference type="Proteomes" id="UP001211065"/>
    </source>
</evidence>
<proteinExistence type="predicted"/>
<gene>
    <name evidence="2" type="ORF">HK099_000907</name>
</gene>
<accession>A0AAD5Y1G0</accession>
<organism evidence="2 3">
    <name type="scientific">Clydaea vesicula</name>
    <dbReference type="NCBI Taxonomy" id="447962"/>
    <lineage>
        <taxon>Eukaryota</taxon>
        <taxon>Fungi</taxon>
        <taxon>Fungi incertae sedis</taxon>
        <taxon>Chytridiomycota</taxon>
        <taxon>Chytridiomycota incertae sedis</taxon>
        <taxon>Chytridiomycetes</taxon>
        <taxon>Lobulomycetales</taxon>
        <taxon>Lobulomycetaceae</taxon>
        <taxon>Clydaea</taxon>
    </lineage>
</organism>
<evidence type="ECO:0000256" key="1">
    <source>
        <dbReference type="SAM" id="Coils"/>
    </source>
</evidence>
<sequence>MSETFETNTKVTVQRNFIKKINTLITRIAVKQNYPPQIPRNLPDVERQNLKIERDLHINNLRERANIVRSAIFDSLSLPENLHLDDQVLTAHILAILPQQIIANGIPRDITTRPEAYLNSYIELSRLFEKYGLKAFNAIPLSTSTIPRYIIIDTTSLLQQILGITQSVPINEATKPGYWSQVFNLNKKAFRRKRGLNNELSFTGMIRTDLVGVSVNIGRGKKRIRLYGPSSEVYLDEKSCGLVKETTLDLLYCLGSNNLKLRYTQLQREKESKKRRYHKFRETGFDVMLLDEYRTSKLCPDCHRALEIFRKRMSPKPWKRNDEVTVHGGYPARLWNRDDVATLNQKSIVEEILAGEGRPARFLRAIIPNIPE</sequence>
<dbReference type="EMBL" id="JADGJW010000123">
    <property type="protein sequence ID" value="KAJ3223615.1"/>
    <property type="molecule type" value="Genomic_DNA"/>
</dbReference>
<reference evidence="2" key="1">
    <citation type="submission" date="2020-05" db="EMBL/GenBank/DDBJ databases">
        <title>Phylogenomic resolution of chytrid fungi.</title>
        <authorList>
            <person name="Stajich J.E."/>
            <person name="Amses K."/>
            <person name="Simmons R."/>
            <person name="Seto K."/>
            <person name="Myers J."/>
            <person name="Bonds A."/>
            <person name="Quandt C.A."/>
            <person name="Barry K."/>
            <person name="Liu P."/>
            <person name="Grigoriev I."/>
            <person name="Longcore J.E."/>
            <person name="James T.Y."/>
        </authorList>
    </citation>
    <scope>NUCLEOTIDE SEQUENCE</scope>
    <source>
        <strain evidence="2">JEL0476</strain>
    </source>
</reference>
<dbReference type="Proteomes" id="UP001211065">
    <property type="component" value="Unassembled WGS sequence"/>
</dbReference>
<dbReference type="AlphaFoldDB" id="A0AAD5Y1G0"/>
<name>A0AAD5Y1G0_9FUNG</name>
<protein>
    <submittedName>
        <fullName evidence="2">Uncharacterized protein</fullName>
    </submittedName>
</protein>